<protein>
    <submittedName>
        <fullName evidence="2">Uncharacterized protein</fullName>
    </submittedName>
</protein>
<accession>R4Z603</accession>
<feature type="transmembrane region" description="Helical" evidence="1">
    <location>
        <begin position="60"/>
        <end position="80"/>
    </location>
</feature>
<gene>
    <name evidence="2" type="ORF">BN381_330117</name>
</gene>
<keyword evidence="1" id="KW-1133">Transmembrane helix</keyword>
<feature type="transmembrane region" description="Helical" evidence="1">
    <location>
        <begin position="24"/>
        <end position="48"/>
    </location>
</feature>
<evidence type="ECO:0000313" key="2">
    <source>
        <dbReference type="EMBL" id="CCM64132.1"/>
    </source>
</evidence>
<evidence type="ECO:0000256" key="1">
    <source>
        <dbReference type="SAM" id="Phobius"/>
    </source>
</evidence>
<sequence>MVFVPLLPLLVVLDHLRMHGRPGLLGAISTPLVWVFGVFRVGLLSLVAPALPRPASRRNVWWVMATVVTAAGVTTVFARVELAGRRR</sequence>
<comment type="caution">
    <text evidence="2">The sequence shown here is derived from an EMBL/GenBank/DDBJ whole genome shotgun (WGS) entry which is preliminary data.</text>
</comment>
<dbReference type="HOGENOM" id="CLU_2477613_0_0_11"/>
<dbReference type="Proteomes" id="UP000018291">
    <property type="component" value="Unassembled WGS sequence"/>
</dbReference>
<organism evidence="2 3">
    <name type="scientific">Candidatus Neomicrothrix parvicella RN1</name>
    <dbReference type="NCBI Taxonomy" id="1229780"/>
    <lineage>
        <taxon>Bacteria</taxon>
        <taxon>Bacillati</taxon>
        <taxon>Actinomycetota</taxon>
        <taxon>Acidimicrobiia</taxon>
        <taxon>Acidimicrobiales</taxon>
        <taxon>Microthrixaceae</taxon>
        <taxon>Candidatus Neomicrothrix</taxon>
    </lineage>
</organism>
<reference evidence="2 3" key="1">
    <citation type="journal article" date="2013" name="ISME J.">
        <title>Metabolic model for the filamentous 'Candidatus Microthrix parvicella' based on genomic and metagenomic analyses.</title>
        <authorList>
            <person name="Jon McIlroy S."/>
            <person name="Kristiansen R."/>
            <person name="Albertsen M."/>
            <person name="Michael Karst S."/>
            <person name="Rossetti S."/>
            <person name="Lund Nielsen J."/>
            <person name="Tandoi V."/>
            <person name="James Seviour R."/>
            <person name="Nielsen P.H."/>
        </authorList>
    </citation>
    <scope>NUCLEOTIDE SEQUENCE [LARGE SCALE GENOMIC DNA]</scope>
    <source>
        <strain evidence="2 3">RN1</strain>
    </source>
</reference>
<evidence type="ECO:0000313" key="3">
    <source>
        <dbReference type="Proteomes" id="UP000018291"/>
    </source>
</evidence>
<keyword evidence="1" id="KW-0472">Membrane</keyword>
<proteinExistence type="predicted"/>
<keyword evidence="1" id="KW-0812">Transmembrane</keyword>
<keyword evidence="3" id="KW-1185">Reference proteome</keyword>
<name>R4Z603_9ACTN</name>
<dbReference type="AlphaFoldDB" id="R4Z603"/>
<dbReference type="EMBL" id="CANL01000027">
    <property type="protein sequence ID" value="CCM64132.1"/>
    <property type="molecule type" value="Genomic_DNA"/>
</dbReference>